<dbReference type="PANTHER" id="PTHR30160">
    <property type="entry name" value="TETRAACYLDISACCHARIDE 4'-KINASE-RELATED"/>
    <property type="match status" value="1"/>
</dbReference>
<name>A0ABM8Q0Y0_9BACT</name>
<dbReference type="EMBL" id="CAJHOE010000001">
    <property type="protein sequence ID" value="CAD7286475.1"/>
    <property type="molecule type" value="Genomic_DNA"/>
</dbReference>
<dbReference type="InterPro" id="IPR051199">
    <property type="entry name" value="LPS_LOS_Heptosyltrfase"/>
</dbReference>
<dbReference type="CDD" id="cd03789">
    <property type="entry name" value="GT9_LPS_heptosyltransferase"/>
    <property type="match status" value="1"/>
</dbReference>
<dbReference type="Pfam" id="PF01075">
    <property type="entry name" value="Glyco_transf_9"/>
    <property type="match status" value="1"/>
</dbReference>
<dbReference type="InterPro" id="IPR002201">
    <property type="entry name" value="Glyco_trans_9"/>
</dbReference>
<evidence type="ECO:0000256" key="2">
    <source>
        <dbReference type="ARBA" id="ARBA00022679"/>
    </source>
</evidence>
<evidence type="ECO:0008006" key="5">
    <source>
        <dbReference type="Google" id="ProtNLM"/>
    </source>
</evidence>
<protein>
    <recommendedName>
        <fullName evidence="5">Glycosyltransferase family 9 protein</fullName>
    </recommendedName>
</protein>
<keyword evidence="2" id="KW-0808">Transferase</keyword>
<accession>A0ABM8Q0Y0</accession>
<dbReference type="Proteomes" id="UP000789359">
    <property type="component" value="Unassembled WGS sequence"/>
</dbReference>
<dbReference type="SUPFAM" id="SSF53756">
    <property type="entry name" value="UDP-Glycosyltransferase/glycogen phosphorylase"/>
    <property type="match status" value="1"/>
</dbReference>
<dbReference type="RefSeq" id="WP_230056105.1">
    <property type="nucleotide sequence ID" value="NZ_CAJHOE010000001.1"/>
</dbReference>
<reference evidence="3 4" key="1">
    <citation type="submission" date="2020-11" db="EMBL/GenBank/DDBJ databases">
        <authorList>
            <person name="Peeters C."/>
        </authorList>
    </citation>
    <scope>NUCLEOTIDE SEQUENCE [LARGE SCALE GENOMIC DNA]</scope>
    <source>
        <strain evidence="3 4">LMG 8286</strain>
    </source>
</reference>
<comment type="caution">
    <text evidence="3">The sequence shown here is derived from an EMBL/GenBank/DDBJ whole genome shotgun (WGS) entry which is preliminary data.</text>
</comment>
<evidence type="ECO:0000313" key="3">
    <source>
        <dbReference type="EMBL" id="CAD7286475.1"/>
    </source>
</evidence>
<proteinExistence type="predicted"/>
<keyword evidence="4" id="KW-1185">Reference proteome</keyword>
<organism evidence="3 4">
    <name type="scientific">Campylobacter suis</name>
    <dbReference type="NCBI Taxonomy" id="2790657"/>
    <lineage>
        <taxon>Bacteria</taxon>
        <taxon>Pseudomonadati</taxon>
        <taxon>Campylobacterota</taxon>
        <taxon>Epsilonproteobacteria</taxon>
        <taxon>Campylobacterales</taxon>
        <taxon>Campylobacteraceae</taxon>
        <taxon>Campylobacter</taxon>
    </lineage>
</organism>
<keyword evidence="1" id="KW-0328">Glycosyltransferase</keyword>
<evidence type="ECO:0000313" key="4">
    <source>
        <dbReference type="Proteomes" id="UP000789359"/>
    </source>
</evidence>
<dbReference type="Gene3D" id="3.40.50.2000">
    <property type="entry name" value="Glycogen Phosphorylase B"/>
    <property type="match status" value="2"/>
</dbReference>
<gene>
    <name evidence="3" type="ORF">LMG8286_00308</name>
</gene>
<dbReference type="PANTHER" id="PTHR30160:SF7">
    <property type="entry name" value="ADP-HEPTOSE--LPS HEPTOSYLTRANSFERASE 2"/>
    <property type="match status" value="1"/>
</dbReference>
<sequence>MEFLEKKDVKICIIMLGLFGDVLFRTPILRSIKKKYPNANITVIVDKIGYDVLYNNPNINHIIVMNRKKTNYIKYLYSKISTQIKIIIEKFDIVIDLYNGSSSRSMAKLSLSKYIIAKEPSKLPYKFNNEAHFTSRLFQGLSKLNLDRQDMSVDPEFFINSKVQNRILSEVKNLKKDKFYLLSLGSGGLEKILDIHKTYEIVKYLNHHYGFKPIIVANPGQEFLQERLINDYLEPNGIKFVKLGIKSIDEIAIFIKHSTFFIVPDTGLLHLSFSLKTPTFCVFTHTHPLYVQPENDIIYGIAYKLKEPEEFDSFGLRHCTQDINFSEIKQNLDDFISKVLEQDNV</sequence>
<evidence type="ECO:0000256" key="1">
    <source>
        <dbReference type="ARBA" id="ARBA00022676"/>
    </source>
</evidence>